<proteinExistence type="predicted"/>
<dbReference type="EMBL" id="FJUW01000099">
    <property type="protein sequence ID" value="CZT13788.1"/>
    <property type="molecule type" value="Genomic_DNA"/>
</dbReference>
<keyword evidence="3" id="KW-1185">Reference proteome</keyword>
<dbReference type="Proteomes" id="UP000178129">
    <property type="component" value="Unassembled WGS sequence"/>
</dbReference>
<evidence type="ECO:0000313" key="3">
    <source>
        <dbReference type="Proteomes" id="UP000178129"/>
    </source>
</evidence>
<dbReference type="Gene3D" id="3.40.630.30">
    <property type="match status" value="1"/>
</dbReference>
<protein>
    <recommendedName>
        <fullName evidence="1">N-acetyltransferase domain-containing protein</fullName>
    </recommendedName>
</protein>
<dbReference type="AlphaFoldDB" id="A0A1E1LTG9"/>
<feature type="domain" description="N-acetyltransferase" evidence="1">
    <location>
        <begin position="211"/>
        <end position="276"/>
    </location>
</feature>
<dbReference type="SUPFAM" id="SSF55729">
    <property type="entry name" value="Acyl-CoA N-acyltransferases (Nat)"/>
    <property type="match status" value="1"/>
</dbReference>
<dbReference type="GO" id="GO:0016747">
    <property type="term" value="F:acyltransferase activity, transferring groups other than amino-acyl groups"/>
    <property type="evidence" value="ECO:0007669"/>
    <property type="project" value="InterPro"/>
</dbReference>
<comment type="caution">
    <text evidence="2">The sequence shown here is derived from an EMBL/GenBank/DDBJ whole genome shotgun (WGS) entry which is preliminary data.</text>
</comment>
<evidence type="ECO:0000259" key="1">
    <source>
        <dbReference type="Pfam" id="PF13508"/>
    </source>
</evidence>
<organism evidence="2 3">
    <name type="scientific">Rhynchosporium graminicola</name>
    <dbReference type="NCBI Taxonomy" id="2792576"/>
    <lineage>
        <taxon>Eukaryota</taxon>
        <taxon>Fungi</taxon>
        <taxon>Dikarya</taxon>
        <taxon>Ascomycota</taxon>
        <taxon>Pezizomycotina</taxon>
        <taxon>Leotiomycetes</taxon>
        <taxon>Helotiales</taxon>
        <taxon>Ploettnerulaceae</taxon>
        <taxon>Rhynchosporium</taxon>
    </lineage>
</organism>
<dbReference type="InParanoid" id="A0A1E1LTG9"/>
<name>A0A1E1LTG9_9HELO</name>
<dbReference type="InterPro" id="IPR016181">
    <property type="entry name" value="Acyl_CoA_acyltransferase"/>
</dbReference>
<dbReference type="CDD" id="cd04301">
    <property type="entry name" value="NAT_SF"/>
    <property type="match status" value="1"/>
</dbReference>
<evidence type="ECO:0000313" key="2">
    <source>
        <dbReference type="EMBL" id="CZT13788.1"/>
    </source>
</evidence>
<dbReference type="Pfam" id="PF13508">
    <property type="entry name" value="Acetyltransf_7"/>
    <property type="match status" value="1"/>
</dbReference>
<dbReference type="InterPro" id="IPR000182">
    <property type="entry name" value="GNAT_dom"/>
</dbReference>
<accession>A0A1E1LTG9</accession>
<sequence>MTISSYPTCLIELIILLMGNSNPISISVCPATPLELPILSRLDIAANSSHPLISQSFQYPFQALKLWLAHLQFCYERPKEYMILVAKLSSGKSKREQDLKVEIEVEVAEGEKLELERSASIDSGVDVSLGSLMSKCGDEEDTDEQKDDGEGEIVGFMMWRVCKSQEEREESVGRDDEWDWISQLPKGTDLKQWKRYVEVMSSESGIGDGDVEILKLVVLPRYQGRGIGTRLLQFFFSNLSSPFSSALDKPTLSHPTKIRVRASRSAKTLYEKFGWTVAKEYTLDLRAGGRGRAYVDFEMLRVV</sequence>
<reference evidence="3" key="1">
    <citation type="submission" date="2016-03" db="EMBL/GenBank/DDBJ databases">
        <authorList>
            <person name="Ploux O."/>
        </authorList>
    </citation>
    <scope>NUCLEOTIDE SEQUENCE [LARGE SCALE GENOMIC DNA]</scope>
    <source>
        <strain evidence="3">UK7</strain>
    </source>
</reference>
<gene>
    <name evidence="2" type="ORF">RCO7_09116</name>
</gene>